<accession>A0A316UX37</accession>
<proteinExistence type="inferred from homology"/>
<evidence type="ECO:0000259" key="13">
    <source>
        <dbReference type="Pfam" id="PF20653"/>
    </source>
</evidence>
<keyword evidence="5 10" id="KW-0653">Protein transport</keyword>
<gene>
    <name evidence="14" type="ORF">BDZ90DRAFT_258449</name>
</gene>
<comment type="subcellular location">
    <subcellularLocation>
        <location evidence="1 10">Golgi apparatus membrane</location>
        <topology evidence="1 10">Peripheral membrane protein</topology>
    </subcellularLocation>
</comment>
<evidence type="ECO:0000256" key="2">
    <source>
        <dbReference type="ARBA" id="ARBA00011023"/>
    </source>
</evidence>
<dbReference type="GO" id="GO:0006891">
    <property type="term" value="P:intra-Golgi vesicle-mediated transport"/>
    <property type="evidence" value="ECO:0007669"/>
    <property type="project" value="UniProtKB-UniRule"/>
</dbReference>
<comment type="function">
    <text evidence="10">Acts as component of the peripheral membrane COG complex that is involved in intra-Golgi protein trafficking. COG is located at the cis-Golgi, and regulates tethering of retrograde intra-Golgi vesicles and possibly a number of other membrane trafficking events.</text>
</comment>
<dbReference type="Pfam" id="PF20653">
    <property type="entry name" value="COG6_C"/>
    <property type="match status" value="1"/>
</dbReference>
<keyword evidence="15" id="KW-1185">Reference proteome</keyword>
<dbReference type="GO" id="GO:0000139">
    <property type="term" value="C:Golgi membrane"/>
    <property type="evidence" value="ECO:0007669"/>
    <property type="project" value="UniProtKB-SubCell"/>
</dbReference>
<dbReference type="STRING" id="1569628.A0A316UX37"/>
<evidence type="ECO:0000256" key="9">
    <source>
        <dbReference type="ARBA" id="ARBA00043873"/>
    </source>
</evidence>
<comment type="similarity">
    <text evidence="2 10">Belongs to the COG6 family.</text>
</comment>
<evidence type="ECO:0000313" key="15">
    <source>
        <dbReference type="Proteomes" id="UP000245884"/>
    </source>
</evidence>
<evidence type="ECO:0000256" key="8">
    <source>
        <dbReference type="ARBA" id="ARBA00031348"/>
    </source>
</evidence>
<dbReference type="InterPro" id="IPR048369">
    <property type="entry name" value="COG6_C"/>
</dbReference>
<feature type="domain" description="Conserved Oligomeric Golgi complex subunit 6 C-terminal" evidence="13">
    <location>
        <begin position="259"/>
        <end position="777"/>
    </location>
</feature>
<evidence type="ECO:0000259" key="12">
    <source>
        <dbReference type="Pfam" id="PF06419"/>
    </source>
</evidence>
<name>A0A316UX37_9BASI</name>
<dbReference type="InterPro" id="IPR048368">
    <property type="entry name" value="COG6_N"/>
</dbReference>
<feature type="domain" description="Conserved oligomeric complex COG6 N-terminal" evidence="12">
    <location>
        <begin position="123"/>
        <end position="220"/>
    </location>
</feature>
<dbReference type="EMBL" id="KZ819663">
    <property type="protein sequence ID" value="PWN29534.1"/>
    <property type="molecule type" value="Genomic_DNA"/>
</dbReference>
<comment type="function">
    <text evidence="9">Acts as a component of the peripheral membrane COG complex that is involved in intra-Golgi protein trafficking. COG is located at the cis-Golgi, and regulates tethering of retrograde intra-Golgi vesicles and possibly a number of other membrane trafficking events.</text>
</comment>
<keyword evidence="6 10" id="KW-0333">Golgi apparatus</keyword>
<dbReference type="AlphaFoldDB" id="A0A316UX37"/>
<evidence type="ECO:0000256" key="3">
    <source>
        <dbReference type="ARBA" id="ARBA00020973"/>
    </source>
</evidence>
<evidence type="ECO:0000256" key="6">
    <source>
        <dbReference type="ARBA" id="ARBA00023034"/>
    </source>
</evidence>
<feature type="region of interest" description="Disordered" evidence="11">
    <location>
        <begin position="562"/>
        <end position="600"/>
    </location>
</feature>
<evidence type="ECO:0000256" key="1">
    <source>
        <dbReference type="ARBA" id="ARBA00004395"/>
    </source>
</evidence>
<evidence type="ECO:0000256" key="5">
    <source>
        <dbReference type="ARBA" id="ARBA00022927"/>
    </source>
</evidence>
<evidence type="ECO:0000256" key="4">
    <source>
        <dbReference type="ARBA" id="ARBA00022448"/>
    </source>
</evidence>
<dbReference type="PANTHER" id="PTHR21506">
    <property type="entry name" value="COMPONENT OF OLIGOMERIC GOLGI COMPLEX 6"/>
    <property type="match status" value="1"/>
</dbReference>
<feature type="region of interest" description="Disordered" evidence="11">
    <location>
        <begin position="1"/>
        <end position="32"/>
    </location>
</feature>
<protein>
    <recommendedName>
        <fullName evidence="3 10">Conserved oligomeric Golgi complex subunit 6</fullName>
        <shortName evidence="10">COG complex subunit 6</shortName>
    </recommendedName>
    <alternativeName>
        <fullName evidence="8 10">Component of oligomeric Golgi complex 6</fullName>
    </alternativeName>
</protein>
<evidence type="ECO:0000313" key="14">
    <source>
        <dbReference type="EMBL" id="PWN29534.1"/>
    </source>
</evidence>
<dbReference type="OrthoDB" id="272987at2759"/>
<evidence type="ECO:0000256" key="10">
    <source>
        <dbReference type="RuleBase" id="RU365075"/>
    </source>
</evidence>
<dbReference type="Pfam" id="PF06419">
    <property type="entry name" value="COG6_N"/>
    <property type="match status" value="1"/>
</dbReference>
<feature type="region of interest" description="Disordered" evidence="11">
    <location>
        <begin position="628"/>
        <end position="651"/>
    </location>
</feature>
<dbReference type="GeneID" id="37029894"/>
<reference evidence="14 15" key="1">
    <citation type="journal article" date="2018" name="Mol. Biol. Evol.">
        <title>Broad Genomic Sampling Reveals a Smut Pathogenic Ancestry of the Fungal Clade Ustilaginomycotina.</title>
        <authorList>
            <person name="Kijpornyongpan T."/>
            <person name="Mondo S.J."/>
            <person name="Barry K."/>
            <person name="Sandor L."/>
            <person name="Lee J."/>
            <person name="Lipzen A."/>
            <person name="Pangilinan J."/>
            <person name="LaButti K."/>
            <person name="Hainaut M."/>
            <person name="Henrissat B."/>
            <person name="Grigoriev I.V."/>
            <person name="Spatafora J.W."/>
            <person name="Aime M.C."/>
        </authorList>
    </citation>
    <scope>NUCLEOTIDE SEQUENCE [LARGE SCALE GENOMIC DNA]</scope>
    <source>
        <strain evidence="14 15">MCA 5214</strain>
    </source>
</reference>
<dbReference type="RefSeq" id="XP_025364146.1">
    <property type="nucleotide sequence ID" value="XM_025508071.1"/>
</dbReference>
<feature type="compositionally biased region" description="Low complexity" evidence="11">
    <location>
        <begin position="631"/>
        <end position="640"/>
    </location>
</feature>
<keyword evidence="7 10" id="KW-0472">Membrane</keyword>
<dbReference type="SMART" id="SM01087">
    <property type="entry name" value="COG6"/>
    <property type="match status" value="1"/>
</dbReference>
<keyword evidence="4 10" id="KW-0813">Transport</keyword>
<comment type="subunit">
    <text evidence="10">Component of the conserved oligomeric Golgi complex.</text>
</comment>
<dbReference type="Proteomes" id="UP000245884">
    <property type="component" value="Unassembled WGS sequence"/>
</dbReference>
<evidence type="ECO:0000256" key="11">
    <source>
        <dbReference type="SAM" id="MobiDB-lite"/>
    </source>
</evidence>
<organism evidence="14 15">
    <name type="scientific">Jaminaea rosea</name>
    <dbReference type="NCBI Taxonomy" id="1569628"/>
    <lineage>
        <taxon>Eukaryota</taxon>
        <taxon>Fungi</taxon>
        <taxon>Dikarya</taxon>
        <taxon>Basidiomycota</taxon>
        <taxon>Ustilaginomycotina</taxon>
        <taxon>Exobasidiomycetes</taxon>
        <taxon>Microstromatales</taxon>
        <taxon>Microstromatales incertae sedis</taxon>
        <taxon>Jaminaea</taxon>
    </lineage>
</organism>
<sequence length="800" mass="85619">MLSPTLNGGNDAALDAAGPSAPPSSAQRGAGAHPFSLKVRSILTRPPSSRDDELVAKGLRALEGRYALGGQATQSWKNNKAVKQRKSAYRLLADSSDEEDGLDFPTSSSHPAASVQLSHIKSHLTQDAHADLLTSTTQYLAHLDTVTDHLDSIHDRLASMRATCDSVDSSLSHSNDSVRYLLEQSAGLERQRGATKQQALLARLFLERFTLPPAEREAIERRDSPVGHELFAAMDRLAVMRQDCLALLEGGGEAGGGTRAGTDVMASTGQLLDLAHEKLGRFLNFEFRQAPKEGLDVGPILRDSVRRLVEAEAGKGEEVLAPALGILAGMRSTYLAGAFQQALQRGSGEGSSAANTPSFSRPIEMHAHDPLRYVGDMLAWVHQAVAGEREFLGQLFGEKEGEGGRRVGERRRGIEGSIDWGRRGSQMPEATQATATEATTRRLHYVRDTLNRSLEGCSRPLSVRVEQTIDVQSSPLVALRLAHLVDFYRQVMLDTLGSKATLSKVLDDLNKTAWTAFGDAVKRQARELDNQGGEVPAMRGDGEELGLPASLLSALSSVKELMEEHGHQAPSSASDTAAESVLVAADQQSKESEGQADETTSFASVLSTLLDAMLRQVDTTQGLIVEAAQVPSPAKGSKSPSKSDDPDSAATAHAQGLVFRLNCLERIVTTLERSSSAASSSPLLAPPRTALTATHRDLVDSTYAHVLVTSGLSPALSESSSAATLECLQSFSARLSSPSGSLSLATPPSWLSRVQAPRQRSEVHAEAMRRLVEGYEGAMKRCEAVEGLRSAEEARMLLGV</sequence>
<evidence type="ECO:0000256" key="7">
    <source>
        <dbReference type="ARBA" id="ARBA00023136"/>
    </source>
</evidence>
<dbReference type="PANTHER" id="PTHR21506:SF0">
    <property type="entry name" value="CONSERVED OLIGOMERIC GOLGI COMPLEX SUBUNIT 6"/>
    <property type="match status" value="1"/>
</dbReference>
<dbReference type="GO" id="GO:0015031">
    <property type="term" value="P:protein transport"/>
    <property type="evidence" value="ECO:0007669"/>
    <property type="project" value="UniProtKB-KW"/>
</dbReference>
<dbReference type="GO" id="GO:0017119">
    <property type="term" value="C:Golgi transport complex"/>
    <property type="evidence" value="ECO:0007669"/>
    <property type="project" value="UniProtKB-UniRule"/>
</dbReference>
<dbReference type="InterPro" id="IPR010490">
    <property type="entry name" value="COG6"/>
</dbReference>